<comment type="similarity">
    <text evidence="3">Belongs to the cytochrome c family. PetJ subfamily.</text>
</comment>
<evidence type="ECO:0000256" key="9">
    <source>
        <dbReference type="ARBA" id="ARBA00023004"/>
    </source>
</evidence>
<protein>
    <recommendedName>
        <fullName evidence="13">Cytochrome c-553</fullName>
    </recommendedName>
    <alternativeName>
        <fullName evidence="12">Cytochrome c553</fullName>
    </alternativeName>
    <alternativeName>
        <fullName evidence="11">Soluble cytochrome f</fullName>
    </alternativeName>
</protein>
<evidence type="ECO:0000256" key="3">
    <source>
        <dbReference type="ARBA" id="ARBA00009650"/>
    </source>
</evidence>
<keyword evidence="6 14" id="KW-0349">Heme</keyword>
<dbReference type="PANTHER" id="PTHR34688:SF2">
    <property type="entry name" value="CYTOCHROME C6, CHLOROPLASTIC"/>
    <property type="match status" value="1"/>
</dbReference>
<evidence type="ECO:0000313" key="16">
    <source>
        <dbReference type="EMBL" id="KAG2441630.1"/>
    </source>
</evidence>
<keyword evidence="8" id="KW-0249">Electron transport</keyword>
<evidence type="ECO:0000256" key="12">
    <source>
        <dbReference type="ARBA" id="ARBA00031247"/>
    </source>
</evidence>
<dbReference type="InterPro" id="IPR036909">
    <property type="entry name" value="Cyt_c-like_dom_sf"/>
</dbReference>
<dbReference type="EMBL" id="JAEHOC010000005">
    <property type="protein sequence ID" value="KAG2441630.1"/>
    <property type="molecule type" value="Genomic_DNA"/>
</dbReference>
<organism evidence="16 17">
    <name type="scientific">Chlamydomonas incerta</name>
    <dbReference type="NCBI Taxonomy" id="51695"/>
    <lineage>
        <taxon>Eukaryota</taxon>
        <taxon>Viridiplantae</taxon>
        <taxon>Chlorophyta</taxon>
        <taxon>core chlorophytes</taxon>
        <taxon>Chlorophyceae</taxon>
        <taxon>CS clade</taxon>
        <taxon>Chlamydomonadales</taxon>
        <taxon>Chlamydomonadaceae</taxon>
        <taxon>Chlamydomonas</taxon>
    </lineage>
</organism>
<evidence type="ECO:0000256" key="13">
    <source>
        <dbReference type="ARBA" id="ARBA00033211"/>
    </source>
</evidence>
<dbReference type="HAMAP" id="MF_00594">
    <property type="entry name" value="Cytc_PetJ"/>
    <property type="match status" value="1"/>
</dbReference>
<dbReference type="InterPro" id="IPR009056">
    <property type="entry name" value="Cyt_c-like_dom"/>
</dbReference>
<comment type="caution">
    <text evidence="16">The sequence shown here is derived from an EMBL/GenBank/DDBJ whole genome shotgun (WGS) entry which is preliminary data.</text>
</comment>
<feature type="domain" description="Cytochrome c" evidence="15">
    <location>
        <begin position="58"/>
        <end position="140"/>
    </location>
</feature>
<dbReference type="OrthoDB" id="1930491at2759"/>
<dbReference type="GO" id="GO:0005506">
    <property type="term" value="F:iron ion binding"/>
    <property type="evidence" value="ECO:0007669"/>
    <property type="project" value="InterPro"/>
</dbReference>
<dbReference type="AlphaFoldDB" id="A0A835TMI9"/>
<evidence type="ECO:0000256" key="8">
    <source>
        <dbReference type="ARBA" id="ARBA00022982"/>
    </source>
</evidence>
<keyword evidence="5" id="KW-0602">Photosynthesis</keyword>
<keyword evidence="17" id="KW-1185">Reference proteome</keyword>
<comment type="function">
    <text evidence="1">Functions as an electron carrier between membrane-bound cytochrome b6-f and photosystem I in oxygenic photosynthesis.</text>
</comment>
<evidence type="ECO:0000259" key="15">
    <source>
        <dbReference type="PROSITE" id="PS51007"/>
    </source>
</evidence>
<dbReference type="PROSITE" id="PS51007">
    <property type="entry name" value="CYTC"/>
    <property type="match status" value="1"/>
</dbReference>
<evidence type="ECO:0000256" key="5">
    <source>
        <dbReference type="ARBA" id="ARBA00022531"/>
    </source>
</evidence>
<dbReference type="SUPFAM" id="SSF46626">
    <property type="entry name" value="Cytochrome c"/>
    <property type="match status" value="1"/>
</dbReference>
<evidence type="ECO:0000256" key="4">
    <source>
        <dbReference type="ARBA" id="ARBA00022448"/>
    </source>
</evidence>
<keyword evidence="10" id="KW-0793">Thylakoid</keyword>
<gene>
    <name evidence="16" type="ORF">HXX76_003250</name>
</gene>
<sequence>MLQFATRSSSTMAARASPSARNVCCTAVKRDVRIAPLTSAALAVTASILLSGPASAAADLALGAQVFNGNCAACHMGGRNSVMPEKTLDKAAIEAYLEGGFNIESIVYQVENGKGAMPAWQDRLSEEEIQAVAEYVFKQASDAAWKY</sequence>
<dbReference type="Proteomes" id="UP000650467">
    <property type="component" value="Unassembled WGS sequence"/>
</dbReference>
<evidence type="ECO:0000256" key="7">
    <source>
        <dbReference type="ARBA" id="ARBA00022723"/>
    </source>
</evidence>
<name>A0A835TMI9_CHLIN</name>
<evidence type="ECO:0000256" key="6">
    <source>
        <dbReference type="ARBA" id="ARBA00022617"/>
    </source>
</evidence>
<evidence type="ECO:0000256" key="1">
    <source>
        <dbReference type="ARBA" id="ARBA00002347"/>
    </source>
</evidence>
<proteinExistence type="inferred from homology"/>
<evidence type="ECO:0000256" key="14">
    <source>
        <dbReference type="PROSITE-ProRule" id="PRU00433"/>
    </source>
</evidence>
<evidence type="ECO:0000256" key="11">
    <source>
        <dbReference type="ARBA" id="ARBA00030448"/>
    </source>
</evidence>
<dbReference type="Gene3D" id="1.10.760.10">
    <property type="entry name" value="Cytochrome c-like domain"/>
    <property type="match status" value="1"/>
</dbReference>
<evidence type="ECO:0000256" key="2">
    <source>
        <dbReference type="ARBA" id="ARBA00004456"/>
    </source>
</evidence>
<dbReference type="GO" id="GO:0009055">
    <property type="term" value="F:electron transfer activity"/>
    <property type="evidence" value="ECO:0007669"/>
    <property type="project" value="InterPro"/>
</dbReference>
<reference evidence="16" key="1">
    <citation type="journal article" date="2020" name="bioRxiv">
        <title>Comparative genomics of Chlamydomonas.</title>
        <authorList>
            <person name="Craig R.J."/>
            <person name="Hasan A.R."/>
            <person name="Ness R.W."/>
            <person name="Keightley P.D."/>
        </authorList>
    </citation>
    <scope>NUCLEOTIDE SEQUENCE</scope>
    <source>
        <strain evidence="16">SAG 7.73</strain>
    </source>
</reference>
<dbReference type="Pfam" id="PF13442">
    <property type="entry name" value="Cytochrome_CBB3"/>
    <property type="match status" value="1"/>
</dbReference>
<evidence type="ECO:0000313" key="17">
    <source>
        <dbReference type="Proteomes" id="UP000650467"/>
    </source>
</evidence>
<dbReference type="GO" id="GO:0009543">
    <property type="term" value="C:chloroplast thylakoid lumen"/>
    <property type="evidence" value="ECO:0007669"/>
    <property type="project" value="UniProtKB-SubCell"/>
</dbReference>
<dbReference type="GO" id="GO:0020037">
    <property type="term" value="F:heme binding"/>
    <property type="evidence" value="ECO:0007669"/>
    <property type="project" value="InterPro"/>
</dbReference>
<keyword evidence="9 14" id="KW-0408">Iron</keyword>
<dbReference type="PANTHER" id="PTHR34688">
    <property type="entry name" value="CYTOCHROME C6, CHLOROPLASTIC"/>
    <property type="match status" value="1"/>
</dbReference>
<keyword evidence="4" id="KW-0813">Transport</keyword>
<dbReference type="InterPro" id="IPR008168">
    <property type="entry name" value="Cyt_C_IC"/>
</dbReference>
<evidence type="ECO:0000256" key="10">
    <source>
        <dbReference type="ARBA" id="ARBA00023078"/>
    </source>
</evidence>
<comment type="subcellular location">
    <subcellularLocation>
        <location evidence="2">Plastid</location>
        <location evidence="2">Chloroplast thylakoid lumen</location>
    </subcellularLocation>
</comment>
<dbReference type="InterPro" id="IPR023655">
    <property type="entry name" value="Cyt_C6"/>
</dbReference>
<dbReference type="FunFam" id="1.10.760.10:FF:000038">
    <property type="entry name" value="Cytochrome c6"/>
    <property type="match status" value="1"/>
</dbReference>
<dbReference type="PRINTS" id="PR00605">
    <property type="entry name" value="CYTCHROMECIC"/>
</dbReference>
<accession>A0A835TMI9</accession>
<dbReference type="GO" id="GO:0015979">
    <property type="term" value="P:photosynthesis"/>
    <property type="evidence" value="ECO:0007669"/>
    <property type="project" value="UniProtKB-KW"/>
</dbReference>
<keyword evidence="7 14" id="KW-0479">Metal-binding</keyword>